<dbReference type="PANTHER" id="PTHR43757:SF2">
    <property type="entry name" value="AMINOMETHYLTRANSFERASE, MITOCHONDRIAL"/>
    <property type="match status" value="1"/>
</dbReference>
<dbReference type="InterPro" id="IPR028896">
    <property type="entry name" value="GcvT/YgfZ/DmdA"/>
</dbReference>
<reference evidence="2" key="1">
    <citation type="submission" date="2018-05" db="EMBL/GenBank/DDBJ databases">
        <authorList>
            <person name="Lanie J.A."/>
            <person name="Ng W.-L."/>
            <person name="Kazmierczak K.M."/>
            <person name="Andrzejewski T.M."/>
            <person name="Davidsen T.M."/>
            <person name="Wayne K.J."/>
            <person name="Tettelin H."/>
            <person name="Glass J.I."/>
            <person name="Rusch D."/>
            <person name="Podicherti R."/>
            <person name="Tsui H.-C.T."/>
            <person name="Winkler M.E."/>
        </authorList>
    </citation>
    <scope>NUCLEOTIDE SEQUENCE</scope>
</reference>
<dbReference type="InterPro" id="IPR027266">
    <property type="entry name" value="TrmE/GcvT-like"/>
</dbReference>
<dbReference type="Pfam" id="PF01571">
    <property type="entry name" value="GCV_T"/>
    <property type="match status" value="1"/>
</dbReference>
<proteinExistence type="predicted"/>
<evidence type="ECO:0000259" key="1">
    <source>
        <dbReference type="Pfam" id="PF01571"/>
    </source>
</evidence>
<dbReference type="EMBL" id="UINC01112373">
    <property type="protein sequence ID" value="SVC81270.1"/>
    <property type="molecule type" value="Genomic_DNA"/>
</dbReference>
<gene>
    <name evidence="2" type="ORF">METZ01_LOCUS334124</name>
</gene>
<feature type="domain" description="GCVT N-terminal" evidence="1">
    <location>
        <begin position="21"/>
        <end position="225"/>
    </location>
</feature>
<dbReference type="PANTHER" id="PTHR43757">
    <property type="entry name" value="AMINOMETHYLTRANSFERASE"/>
    <property type="match status" value="1"/>
</dbReference>
<name>A0A382Q8I4_9ZZZZ</name>
<accession>A0A382Q8I4</accession>
<dbReference type="SUPFAM" id="SSF103025">
    <property type="entry name" value="Folate-binding domain"/>
    <property type="match status" value="1"/>
</dbReference>
<evidence type="ECO:0000313" key="2">
    <source>
        <dbReference type="EMBL" id="SVC81270.1"/>
    </source>
</evidence>
<dbReference type="InterPro" id="IPR006222">
    <property type="entry name" value="GCVT_N"/>
</dbReference>
<sequence>MKTYSIAKSRRLRSTPYTSRIEKQGVTAYSSYNHMLLPAAFGSIEDSYYHLKKNVQVWDVAGERQVEIIGKDSAELVQLMTCRDLSKSKDGRCYYCPIIDDKGGIINDPVVLRLNNNRWWISIADSDVILFAKGLAIGNKFDVQIFEPEVNIMAVQGPKSFKLMEKVFGEEITKLKFFGFDYFDFKGTKHLIAQSGWSKQGGYEIYVENANSGLALYDRLFEVGK</sequence>
<dbReference type="Gene3D" id="3.30.1360.120">
    <property type="entry name" value="Probable tRNA modification gtpase trme, domain 1"/>
    <property type="match status" value="1"/>
</dbReference>
<feature type="non-terminal residue" evidence="2">
    <location>
        <position position="225"/>
    </location>
</feature>
<dbReference type="AlphaFoldDB" id="A0A382Q8I4"/>
<protein>
    <recommendedName>
        <fullName evidence="1">GCVT N-terminal domain-containing protein</fullName>
    </recommendedName>
</protein>
<organism evidence="2">
    <name type="scientific">marine metagenome</name>
    <dbReference type="NCBI Taxonomy" id="408172"/>
    <lineage>
        <taxon>unclassified sequences</taxon>
        <taxon>metagenomes</taxon>
        <taxon>ecological metagenomes</taxon>
    </lineage>
</organism>